<feature type="transmembrane region" description="Helical" evidence="8">
    <location>
        <begin position="6"/>
        <end position="28"/>
    </location>
</feature>
<feature type="region of interest" description="Disordered" evidence="7">
    <location>
        <begin position="49"/>
        <end position="124"/>
    </location>
</feature>
<evidence type="ECO:0000256" key="1">
    <source>
        <dbReference type="ARBA" id="ARBA00022723"/>
    </source>
</evidence>
<keyword evidence="5" id="KW-0539">Nucleus</keyword>
<evidence type="ECO:0000313" key="10">
    <source>
        <dbReference type="EMBL" id="POR34169.1"/>
    </source>
</evidence>
<dbReference type="Pfam" id="PF00096">
    <property type="entry name" value="zf-C2H2"/>
    <property type="match status" value="1"/>
</dbReference>
<dbReference type="InterPro" id="IPR013087">
    <property type="entry name" value="Znf_C2H2_type"/>
</dbReference>
<dbReference type="SMART" id="SM00355">
    <property type="entry name" value="ZnF_C2H2"/>
    <property type="match status" value="3"/>
</dbReference>
<evidence type="ECO:0000256" key="3">
    <source>
        <dbReference type="ARBA" id="ARBA00022771"/>
    </source>
</evidence>
<evidence type="ECO:0000256" key="6">
    <source>
        <dbReference type="PROSITE-ProRule" id="PRU00042"/>
    </source>
</evidence>
<dbReference type="GO" id="GO:0005667">
    <property type="term" value="C:transcription regulator complex"/>
    <property type="evidence" value="ECO:0007669"/>
    <property type="project" value="TreeGrafter"/>
</dbReference>
<feature type="region of interest" description="Disordered" evidence="7">
    <location>
        <begin position="381"/>
        <end position="413"/>
    </location>
</feature>
<keyword evidence="11" id="KW-1185">Reference proteome</keyword>
<feature type="compositionally biased region" description="Polar residues" evidence="7">
    <location>
        <begin position="381"/>
        <end position="402"/>
    </location>
</feature>
<evidence type="ECO:0000256" key="5">
    <source>
        <dbReference type="ARBA" id="ARBA00023242"/>
    </source>
</evidence>
<dbReference type="GO" id="GO:0000785">
    <property type="term" value="C:chromatin"/>
    <property type="evidence" value="ECO:0007669"/>
    <property type="project" value="TreeGrafter"/>
</dbReference>
<dbReference type="STRING" id="94208.A0A2S4KVF7"/>
<feature type="region of interest" description="Disordered" evidence="7">
    <location>
        <begin position="266"/>
        <end position="324"/>
    </location>
</feature>
<protein>
    <submittedName>
        <fullName evidence="10">Zinc finger transcription factor ace1</fullName>
    </submittedName>
</protein>
<feature type="compositionally biased region" description="Polar residues" evidence="7">
    <location>
        <begin position="458"/>
        <end position="480"/>
    </location>
</feature>
<feature type="compositionally biased region" description="Basic and acidic residues" evidence="7">
    <location>
        <begin position="68"/>
        <end position="81"/>
    </location>
</feature>
<feature type="region of interest" description="Disordered" evidence="7">
    <location>
        <begin position="428"/>
        <end position="498"/>
    </location>
</feature>
<evidence type="ECO:0000256" key="8">
    <source>
        <dbReference type="SAM" id="Phobius"/>
    </source>
</evidence>
<evidence type="ECO:0000259" key="9">
    <source>
        <dbReference type="PROSITE" id="PS50157"/>
    </source>
</evidence>
<keyword evidence="2" id="KW-0677">Repeat</keyword>
<dbReference type="SUPFAM" id="SSF57667">
    <property type="entry name" value="beta-beta-alpha zinc fingers"/>
    <property type="match status" value="1"/>
</dbReference>
<reference evidence="10 11" key="1">
    <citation type="submission" date="2018-01" db="EMBL/GenBank/DDBJ databases">
        <title>Harnessing the power of phylogenomics to disentangle the directionality and signatures of interkingdom host jumping in the parasitic fungal genus Tolypocladium.</title>
        <authorList>
            <person name="Quandt C.A."/>
            <person name="Patterson W."/>
            <person name="Spatafora J.W."/>
        </authorList>
    </citation>
    <scope>NUCLEOTIDE SEQUENCE [LARGE SCALE GENOMIC DNA]</scope>
    <source>
        <strain evidence="10 11">NRBC 100945</strain>
    </source>
</reference>
<dbReference type="PROSITE" id="PS50157">
    <property type="entry name" value="ZINC_FINGER_C2H2_2"/>
    <property type="match status" value="2"/>
</dbReference>
<name>A0A2S4KVF7_9HYPO</name>
<dbReference type="GO" id="GO:0000981">
    <property type="term" value="F:DNA-binding transcription factor activity, RNA polymerase II-specific"/>
    <property type="evidence" value="ECO:0007669"/>
    <property type="project" value="TreeGrafter"/>
</dbReference>
<dbReference type="InterPro" id="IPR036236">
    <property type="entry name" value="Znf_C2H2_sf"/>
</dbReference>
<evidence type="ECO:0000256" key="4">
    <source>
        <dbReference type="ARBA" id="ARBA00022833"/>
    </source>
</evidence>
<keyword evidence="3 6" id="KW-0863">Zinc-finger</keyword>
<dbReference type="AlphaFoldDB" id="A0A2S4KVF7"/>
<keyword evidence="8" id="KW-0812">Transmembrane</keyword>
<comment type="caution">
    <text evidence="10">The sequence shown here is derived from an EMBL/GenBank/DDBJ whole genome shotgun (WGS) entry which is preliminary data.</text>
</comment>
<dbReference type="PANTHER" id="PTHR14003">
    <property type="entry name" value="TRANSCRIPTIONAL REPRESSOR PROTEIN YY"/>
    <property type="match status" value="1"/>
</dbReference>
<feature type="compositionally biased region" description="Polar residues" evidence="7">
    <location>
        <begin position="270"/>
        <end position="280"/>
    </location>
</feature>
<dbReference type="Proteomes" id="UP000237481">
    <property type="component" value="Unassembled WGS sequence"/>
</dbReference>
<keyword evidence="8" id="KW-0472">Membrane</keyword>
<evidence type="ECO:0000256" key="7">
    <source>
        <dbReference type="SAM" id="MobiDB-lite"/>
    </source>
</evidence>
<keyword evidence="4" id="KW-0862">Zinc</keyword>
<sequence length="611" mass="66764">MDDGAIAGTVVGVVVAVALLVFCLYPVVVHHFKRRRHADRPHFDPEAAIAAHQGSPPGADLGSHRRRSSSDSFKHDDELSRGDIGATRSKEYGWTSHDGSIGHAEDNHAPSRQMSSTGPDVAASDRSLAVAQSLTGEYELQSSPSPLPFYVGEYMPESEVHDDNPGVLKGTSADYYSPSIPSEAFGMITTPPDLHIDVPRAGRSGSRSSSLRYNVRHMFRRKSGRDNTLDSYISTSAGDNQSALAGLVELHGATALQHIVTNEDLAESPTEVSPTMTMSTAPAPRPTGSPTNLPPVSPPPSSAMTPPQAQLAERSFKHSPSPPACPAPGTVNPMDIMPATTESEVWHRTEHQLFVSSYGSPEGFSPPPEHYRNAEYASIVKSPSPTTSMQPRATRYAQSPTPTEMRVHVKQEHAEDHDIAMTDAHVHDNLTPSTIPESGRHPSYPSDQSTPFPGPGSTDPSSHNTPSTQIDSPTPESMDSSDFRHSVSPQPGVPSPKSGVFHCTEPGCKQVFGQLHKLKHHQRYHSKDHKCPYANCGKGFGTKTHLQRHINDRHEKKKKFHCSVQDCDYSRAKGKGFPRKDNWKRHMTKIHNMDQTQLPEPIEVDHEMSET</sequence>
<feature type="domain" description="C2H2-type" evidence="9">
    <location>
        <begin position="529"/>
        <end position="559"/>
    </location>
</feature>
<accession>A0A2S4KVF7</accession>
<dbReference type="PROSITE" id="PS00028">
    <property type="entry name" value="ZINC_FINGER_C2H2_1"/>
    <property type="match status" value="2"/>
</dbReference>
<dbReference type="EMBL" id="PKSG01000565">
    <property type="protein sequence ID" value="POR34169.1"/>
    <property type="molecule type" value="Genomic_DNA"/>
</dbReference>
<keyword evidence="8" id="KW-1133">Transmembrane helix</keyword>
<keyword evidence="1" id="KW-0479">Metal-binding</keyword>
<feature type="domain" description="C2H2-type" evidence="9">
    <location>
        <begin position="501"/>
        <end position="530"/>
    </location>
</feature>
<dbReference type="OrthoDB" id="6365676at2759"/>
<dbReference type="GO" id="GO:0008270">
    <property type="term" value="F:zinc ion binding"/>
    <property type="evidence" value="ECO:0007669"/>
    <property type="project" value="UniProtKB-KW"/>
</dbReference>
<dbReference type="Gene3D" id="3.30.160.60">
    <property type="entry name" value="Classic Zinc Finger"/>
    <property type="match status" value="2"/>
</dbReference>
<evidence type="ECO:0000313" key="11">
    <source>
        <dbReference type="Proteomes" id="UP000237481"/>
    </source>
</evidence>
<gene>
    <name evidence="10" type="ORF">TPAR_05628</name>
</gene>
<evidence type="ECO:0000256" key="2">
    <source>
        <dbReference type="ARBA" id="ARBA00022737"/>
    </source>
</evidence>
<organism evidence="10 11">
    <name type="scientific">Tolypocladium paradoxum</name>
    <dbReference type="NCBI Taxonomy" id="94208"/>
    <lineage>
        <taxon>Eukaryota</taxon>
        <taxon>Fungi</taxon>
        <taxon>Dikarya</taxon>
        <taxon>Ascomycota</taxon>
        <taxon>Pezizomycotina</taxon>
        <taxon>Sordariomycetes</taxon>
        <taxon>Hypocreomycetidae</taxon>
        <taxon>Hypocreales</taxon>
        <taxon>Ophiocordycipitaceae</taxon>
        <taxon>Tolypocladium</taxon>
    </lineage>
</organism>
<dbReference type="GO" id="GO:0000978">
    <property type="term" value="F:RNA polymerase II cis-regulatory region sequence-specific DNA binding"/>
    <property type="evidence" value="ECO:0007669"/>
    <property type="project" value="TreeGrafter"/>
</dbReference>
<proteinExistence type="predicted"/>
<feature type="compositionally biased region" description="Pro residues" evidence="7">
    <location>
        <begin position="283"/>
        <end position="301"/>
    </location>
</feature>
<dbReference type="PANTHER" id="PTHR14003:SF23">
    <property type="entry name" value="ZINC FINGER PROTEIN 143"/>
    <property type="match status" value="1"/>
</dbReference>